<proteinExistence type="predicted"/>
<evidence type="ECO:0000313" key="2">
    <source>
        <dbReference type="EMBL" id="KTD79562.1"/>
    </source>
</evidence>
<sequence length="195" mass="21736">MTLVLINEGLFMAATESNMLPLGSKASDFTLVDTRNNQLVSLAQIKSPIATVIMFLCNHCPYVKHIQTKTVELAETYQKKGIQFLAISSNDAEQYPADGPEKMREEAELFHYPFPYLYDESQEVAKAYKAACTPDFYIFDKDMLCVYRGCLDESTPGNNKPVTGSHLQNALDNILAGKPVSANQKPSLGCNIKWK</sequence>
<reference evidence="2 4" key="1">
    <citation type="submission" date="2015-11" db="EMBL/GenBank/DDBJ databases">
        <title>Genomic analysis of 38 Legionella species identifies large and diverse effector repertoires.</title>
        <authorList>
            <person name="Burstein D."/>
            <person name="Amaro F."/>
            <person name="Zusman T."/>
            <person name="Lifshitz Z."/>
            <person name="Cohen O."/>
            <person name="Gilbert J.A."/>
            <person name="Pupko T."/>
            <person name="Shuman H.A."/>
            <person name="Segal G."/>
        </authorList>
    </citation>
    <scope>NUCLEOTIDE SEQUENCE [LARGE SCALE GENOMIC DNA]</scope>
    <source>
        <strain evidence="2 4">SC-18-C9</strain>
    </source>
</reference>
<feature type="domain" description="Thioredoxin" evidence="1">
    <location>
        <begin position="20"/>
        <end position="176"/>
    </location>
</feature>
<dbReference type="PANTHER" id="PTHR43640:SF1">
    <property type="entry name" value="THIOREDOXIN-DEPENDENT PEROXIREDOXIN"/>
    <property type="match status" value="1"/>
</dbReference>
<dbReference type="SUPFAM" id="SSF52833">
    <property type="entry name" value="Thioredoxin-like"/>
    <property type="match status" value="1"/>
</dbReference>
<organism evidence="3 5">
    <name type="scientific">Legionella steigerwaltii</name>
    <dbReference type="NCBI Taxonomy" id="460"/>
    <lineage>
        <taxon>Bacteria</taxon>
        <taxon>Pseudomonadati</taxon>
        <taxon>Pseudomonadota</taxon>
        <taxon>Gammaproteobacteria</taxon>
        <taxon>Legionellales</taxon>
        <taxon>Legionellaceae</taxon>
        <taxon>Legionella</taxon>
    </lineage>
</organism>
<gene>
    <name evidence="2" type="ORF">Lstg_0778</name>
    <name evidence="3" type="ORF">NCTC11991_03179</name>
</gene>
<evidence type="ECO:0000259" key="1">
    <source>
        <dbReference type="PROSITE" id="PS51352"/>
    </source>
</evidence>
<keyword evidence="3" id="KW-0413">Isomerase</keyword>
<evidence type="ECO:0000313" key="4">
    <source>
        <dbReference type="Proteomes" id="UP000054820"/>
    </source>
</evidence>
<dbReference type="InterPro" id="IPR047262">
    <property type="entry name" value="PRX-like1"/>
</dbReference>
<evidence type="ECO:0000313" key="5">
    <source>
        <dbReference type="Proteomes" id="UP000255110"/>
    </source>
</evidence>
<dbReference type="EMBL" id="LNYZ01000005">
    <property type="protein sequence ID" value="KTD79562.1"/>
    <property type="molecule type" value="Genomic_DNA"/>
</dbReference>
<dbReference type="GO" id="GO:0016853">
    <property type="term" value="F:isomerase activity"/>
    <property type="evidence" value="ECO:0007669"/>
    <property type="project" value="UniProtKB-KW"/>
</dbReference>
<keyword evidence="4" id="KW-1185">Reference proteome</keyword>
<evidence type="ECO:0000313" key="3">
    <source>
        <dbReference type="EMBL" id="STY24552.1"/>
    </source>
</evidence>
<dbReference type="STRING" id="460.Lstg_0778"/>
<dbReference type="PROSITE" id="PS51352">
    <property type="entry name" value="THIOREDOXIN_2"/>
    <property type="match status" value="1"/>
</dbReference>
<dbReference type="Proteomes" id="UP000054820">
    <property type="component" value="Unassembled WGS sequence"/>
</dbReference>
<dbReference type="GO" id="GO:0016209">
    <property type="term" value="F:antioxidant activity"/>
    <property type="evidence" value="ECO:0007669"/>
    <property type="project" value="InterPro"/>
</dbReference>
<name>A0A378LFB1_9GAMM</name>
<dbReference type="CDD" id="cd02969">
    <property type="entry name" value="PRX_like1"/>
    <property type="match status" value="1"/>
</dbReference>
<dbReference type="PANTHER" id="PTHR43640">
    <property type="entry name" value="OS07G0260300 PROTEIN"/>
    <property type="match status" value="1"/>
</dbReference>
<dbReference type="InterPro" id="IPR013766">
    <property type="entry name" value="Thioredoxin_domain"/>
</dbReference>
<dbReference type="Pfam" id="PF00578">
    <property type="entry name" value="AhpC-TSA"/>
    <property type="match status" value="1"/>
</dbReference>
<protein>
    <submittedName>
        <fullName evidence="2 3">Thiol-disulfide isomerase</fullName>
    </submittedName>
</protein>
<dbReference type="InterPro" id="IPR036249">
    <property type="entry name" value="Thioredoxin-like_sf"/>
</dbReference>
<dbReference type="AlphaFoldDB" id="A0A378LFB1"/>
<dbReference type="EMBL" id="UGOY01000001">
    <property type="protein sequence ID" value="STY24552.1"/>
    <property type="molecule type" value="Genomic_DNA"/>
</dbReference>
<reference evidence="3 5" key="2">
    <citation type="submission" date="2018-06" db="EMBL/GenBank/DDBJ databases">
        <authorList>
            <consortium name="Pathogen Informatics"/>
            <person name="Doyle S."/>
        </authorList>
    </citation>
    <scope>NUCLEOTIDE SEQUENCE [LARGE SCALE GENOMIC DNA]</scope>
    <source>
        <strain evidence="3 5">NCTC11991</strain>
    </source>
</reference>
<dbReference type="InterPro" id="IPR000866">
    <property type="entry name" value="AhpC/TSA"/>
</dbReference>
<dbReference type="Proteomes" id="UP000255110">
    <property type="component" value="Unassembled WGS sequence"/>
</dbReference>
<accession>A0A378LFB1</accession>
<dbReference type="Gene3D" id="3.40.30.10">
    <property type="entry name" value="Glutaredoxin"/>
    <property type="match status" value="1"/>
</dbReference>
<dbReference type="GO" id="GO:0016491">
    <property type="term" value="F:oxidoreductase activity"/>
    <property type="evidence" value="ECO:0007669"/>
    <property type="project" value="InterPro"/>
</dbReference>